<dbReference type="Gene3D" id="3.30.750.24">
    <property type="entry name" value="STAS domain"/>
    <property type="match status" value="1"/>
</dbReference>
<dbReference type="CDD" id="cd07041">
    <property type="entry name" value="STAS_RsbR_RsbS_like"/>
    <property type="match status" value="1"/>
</dbReference>
<dbReference type="EMBL" id="JACEFG010000002">
    <property type="protein sequence ID" value="MBA2175716.1"/>
    <property type="molecule type" value="Genomic_DNA"/>
</dbReference>
<gene>
    <name evidence="3" type="ORF">H0266_12515</name>
</gene>
<proteinExistence type="predicted"/>
<accession>A0A838CVT2</accession>
<dbReference type="AlphaFoldDB" id="A0A838CVT2"/>
<dbReference type="InterPro" id="IPR051932">
    <property type="entry name" value="Bact_StressResp_Reg"/>
</dbReference>
<dbReference type="RefSeq" id="WP_181472710.1">
    <property type="nucleotide sequence ID" value="NZ_JACEFG010000002.1"/>
</dbReference>
<dbReference type="Pfam" id="PF01740">
    <property type="entry name" value="STAS"/>
    <property type="match status" value="1"/>
</dbReference>
<dbReference type="PANTHER" id="PTHR33745:SF1">
    <property type="entry name" value="RSBT ANTAGONIST PROTEIN RSBS"/>
    <property type="match status" value="1"/>
</dbReference>
<evidence type="ECO:0000259" key="2">
    <source>
        <dbReference type="PROSITE" id="PS50801"/>
    </source>
</evidence>
<feature type="coiled-coil region" evidence="1">
    <location>
        <begin position="109"/>
        <end position="140"/>
    </location>
</feature>
<dbReference type="PROSITE" id="PS50801">
    <property type="entry name" value="STAS"/>
    <property type="match status" value="1"/>
</dbReference>
<organism evidence="3 4">
    <name type="scientific">Halobacillus locisalis</name>
    <dbReference type="NCBI Taxonomy" id="220753"/>
    <lineage>
        <taxon>Bacteria</taxon>
        <taxon>Bacillati</taxon>
        <taxon>Bacillota</taxon>
        <taxon>Bacilli</taxon>
        <taxon>Bacillales</taxon>
        <taxon>Bacillaceae</taxon>
        <taxon>Halobacillus</taxon>
    </lineage>
</organism>
<sequence>MKLVDRSYPLPFFTINKNHSIYSYSKEAKELFGEPKNLLEILDEDSVEKMKEWVTPDIHKASLEVHVKSQQEGVDLLTVDLHVKWDNDLYGEVLLIVKDEKLTKVTRTLDQLRSRLNDTNFELLEEKEKLEEAVEQNNQLSAPFIVLNDQAALIPLFGDITEEKMYSVESQLLQQSQESEVDQLLFDFTAVGEMQRSGVHVLLNVITSLVYMGSEISFIGVQPAQAKQLKEINLPNEIQFLSSLQMALNKYV</sequence>
<dbReference type="PANTHER" id="PTHR33745">
    <property type="entry name" value="RSBT ANTAGONIST PROTEIN RSBS-RELATED"/>
    <property type="match status" value="1"/>
</dbReference>
<name>A0A838CVT2_9BACI</name>
<keyword evidence="1" id="KW-0175">Coiled coil</keyword>
<evidence type="ECO:0000256" key="1">
    <source>
        <dbReference type="SAM" id="Coils"/>
    </source>
</evidence>
<protein>
    <submittedName>
        <fullName evidence="3">STAS domain-containing protein</fullName>
    </submittedName>
</protein>
<dbReference type="Proteomes" id="UP000571017">
    <property type="component" value="Unassembled WGS sequence"/>
</dbReference>
<dbReference type="InterPro" id="IPR002645">
    <property type="entry name" value="STAS_dom"/>
</dbReference>
<evidence type="ECO:0000313" key="4">
    <source>
        <dbReference type="Proteomes" id="UP000571017"/>
    </source>
</evidence>
<keyword evidence="4" id="KW-1185">Reference proteome</keyword>
<reference evidence="3 4" key="1">
    <citation type="journal article" date="2004" name="Extremophiles">
        <title>Halobacillus locisalis sp. nov., a halophilic bacterium isolated from a marine solar saltern of the Yellow Sea in Korea.</title>
        <authorList>
            <person name="Yoon J.H."/>
            <person name="Kang K.H."/>
            <person name="Oh T.K."/>
            <person name="Park Y.H."/>
        </authorList>
    </citation>
    <scope>NUCLEOTIDE SEQUENCE [LARGE SCALE GENOMIC DNA]</scope>
    <source>
        <strain evidence="3 4">KCTC 3788</strain>
    </source>
</reference>
<evidence type="ECO:0000313" key="3">
    <source>
        <dbReference type="EMBL" id="MBA2175716.1"/>
    </source>
</evidence>
<dbReference type="SUPFAM" id="SSF52091">
    <property type="entry name" value="SpoIIaa-like"/>
    <property type="match status" value="1"/>
</dbReference>
<dbReference type="InterPro" id="IPR036513">
    <property type="entry name" value="STAS_dom_sf"/>
</dbReference>
<feature type="domain" description="STAS" evidence="2">
    <location>
        <begin position="141"/>
        <end position="251"/>
    </location>
</feature>
<comment type="caution">
    <text evidence="3">The sequence shown here is derived from an EMBL/GenBank/DDBJ whole genome shotgun (WGS) entry which is preliminary data.</text>
</comment>